<name>A0A225DVL2_9BACT</name>
<dbReference type="Proteomes" id="UP000214646">
    <property type="component" value="Unassembled WGS sequence"/>
</dbReference>
<accession>A0A225DVL2</accession>
<evidence type="ECO:0000313" key="2">
    <source>
        <dbReference type="Proteomes" id="UP000214646"/>
    </source>
</evidence>
<proteinExistence type="predicted"/>
<organism evidence="1 2">
    <name type="scientific">Fimbriiglobus ruber</name>
    <dbReference type="NCBI Taxonomy" id="1908690"/>
    <lineage>
        <taxon>Bacteria</taxon>
        <taxon>Pseudomonadati</taxon>
        <taxon>Planctomycetota</taxon>
        <taxon>Planctomycetia</taxon>
        <taxon>Gemmatales</taxon>
        <taxon>Gemmataceae</taxon>
        <taxon>Fimbriiglobus</taxon>
    </lineage>
</organism>
<comment type="caution">
    <text evidence="1">The sequence shown here is derived from an EMBL/GenBank/DDBJ whole genome shotgun (WGS) entry which is preliminary data.</text>
</comment>
<gene>
    <name evidence="1" type="ORF">FRUB_01743</name>
</gene>
<reference evidence="2" key="1">
    <citation type="submission" date="2017-06" db="EMBL/GenBank/DDBJ databases">
        <title>Genome analysis of Fimbriiglobus ruber SP5, the first member of the order Planctomycetales with confirmed chitinolytic capability.</title>
        <authorList>
            <person name="Ravin N.V."/>
            <person name="Rakitin A.L."/>
            <person name="Ivanova A.A."/>
            <person name="Beletsky A.V."/>
            <person name="Kulichevskaya I.S."/>
            <person name="Mardanov A.V."/>
            <person name="Dedysh S.N."/>
        </authorList>
    </citation>
    <scope>NUCLEOTIDE SEQUENCE [LARGE SCALE GENOMIC DNA]</scope>
    <source>
        <strain evidence="2">SP5</strain>
    </source>
</reference>
<keyword evidence="2" id="KW-1185">Reference proteome</keyword>
<evidence type="ECO:0000313" key="1">
    <source>
        <dbReference type="EMBL" id="OWK45412.1"/>
    </source>
</evidence>
<protein>
    <submittedName>
        <fullName evidence="1">Uncharacterized protein</fullName>
    </submittedName>
</protein>
<dbReference type="AlphaFoldDB" id="A0A225DVL2"/>
<dbReference type="EMBL" id="NIDE01000002">
    <property type="protein sequence ID" value="OWK45412.1"/>
    <property type="molecule type" value="Genomic_DNA"/>
</dbReference>
<sequence>MVWDVRQGREWQLIRPRVVQTEPALLVVGHDVVPLPSAVVAAYFERVTALTLPLRPDLSGCGGADGTLYELEVVGDLSSGWRFQWWSDWPQQWRSLVVLAEEMHATFSAAAGPTAEPGAAPDTGRT</sequence>